<dbReference type="EMBL" id="HG001949">
    <property type="protein sequence ID" value="CDF38625.1"/>
    <property type="molecule type" value="Genomic_DNA"/>
</dbReference>
<accession>R7QML2</accession>
<protein>
    <submittedName>
        <fullName evidence="1">Uncharacterized protein</fullName>
    </submittedName>
</protein>
<proteinExistence type="predicted"/>
<dbReference type="Proteomes" id="UP000012073">
    <property type="component" value="Unassembled WGS sequence"/>
</dbReference>
<dbReference type="Gramene" id="CDF38625">
    <property type="protein sequence ID" value="CDF38625"/>
    <property type="gene ID" value="CHC_T00006432001"/>
</dbReference>
<evidence type="ECO:0000313" key="1">
    <source>
        <dbReference type="EMBL" id="CDF38625.1"/>
    </source>
</evidence>
<dbReference type="RefSeq" id="XP_005718530.1">
    <property type="nucleotide sequence ID" value="XM_005718473.1"/>
</dbReference>
<evidence type="ECO:0000313" key="2">
    <source>
        <dbReference type="Proteomes" id="UP000012073"/>
    </source>
</evidence>
<reference evidence="2" key="1">
    <citation type="journal article" date="2013" name="Proc. Natl. Acad. Sci. U.S.A.">
        <title>Genome structure and metabolic features in the red seaweed Chondrus crispus shed light on evolution of the Archaeplastida.</title>
        <authorList>
            <person name="Collen J."/>
            <person name="Porcel B."/>
            <person name="Carre W."/>
            <person name="Ball S.G."/>
            <person name="Chaparro C."/>
            <person name="Tonon T."/>
            <person name="Barbeyron T."/>
            <person name="Michel G."/>
            <person name="Noel B."/>
            <person name="Valentin K."/>
            <person name="Elias M."/>
            <person name="Artiguenave F."/>
            <person name="Arun A."/>
            <person name="Aury J.M."/>
            <person name="Barbosa-Neto J.F."/>
            <person name="Bothwell J.H."/>
            <person name="Bouget F.Y."/>
            <person name="Brillet L."/>
            <person name="Cabello-Hurtado F."/>
            <person name="Capella-Gutierrez S."/>
            <person name="Charrier B."/>
            <person name="Cladiere L."/>
            <person name="Cock J.M."/>
            <person name="Coelho S.M."/>
            <person name="Colleoni C."/>
            <person name="Czjzek M."/>
            <person name="Da Silva C."/>
            <person name="Delage L."/>
            <person name="Denoeud F."/>
            <person name="Deschamps P."/>
            <person name="Dittami S.M."/>
            <person name="Gabaldon T."/>
            <person name="Gachon C.M."/>
            <person name="Groisillier A."/>
            <person name="Herve C."/>
            <person name="Jabbari K."/>
            <person name="Katinka M."/>
            <person name="Kloareg B."/>
            <person name="Kowalczyk N."/>
            <person name="Labadie K."/>
            <person name="Leblanc C."/>
            <person name="Lopez P.J."/>
            <person name="McLachlan D.H."/>
            <person name="Meslet-Cladiere L."/>
            <person name="Moustafa A."/>
            <person name="Nehr Z."/>
            <person name="Nyvall Collen P."/>
            <person name="Panaud O."/>
            <person name="Partensky F."/>
            <person name="Poulain J."/>
            <person name="Rensing S.A."/>
            <person name="Rousvoal S."/>
            <person name="Samson G."/>
            <person name="Symeonidi A."/>
            <person name="Weissenbach J."/>
            <person name="Zambounis A."/>
            <person name="Wincker P."/>
            <person name="Boyen C."/>
        </authorList>
    </citation>
    <scope>NUCLEOTIDE SEQUENCE [LARGE SCALE GENOMIC DNA]</scope>
    <source>
        <strain evidence="2">cv. Stackhouse</strain>
    </source>
</reference>
<dbReference type="GeneID" id="17326241"/>
<sequence length="108" mass="11928">MQSIPREIAATATISCHPATCTQPYSCTNCTVVPGNEAAPFNRYSATQRLHSVNRPFCFSAVVAYLPIYHLQQTKSSWQTLGSNLVRTPLMNQCQKLFFATSDLLVGD</sequence>
<organism evidence="1 2">
    <name type="scientific">Chondrus crispus</name>
    <name type="common">Carrageen Irish moss</name>
    <name type="synonym">Polymorpha crispa</name>
    <dbReference type="NCBI Taxonomy" id="2769"/>
    <lineage>
        <taxon>Eukaryota</taxon>
        <taxon>Rhodophyta</taxon>
        <taxon>Florideophyceae</taxon>
        <taxon>Rhodymeniophycidae</taxon>
        <taxon>Gigartinales</taxon>
        <taxon>Gigartinaceae</taxon>
        <taxon>Chondrus</taxon>
    </lineage>
</organism>
<dbReference type="KEGG" id="ccp:CHC_T00006432001"/>
<gene>
    <name evidence="1" type="ORF">CHC_T00006432001</name>
</gene>
<name>R7QML2_CHOCR</name>
<keyword evidence="2" id="KW-1185">Reference proteome</keyword>
<dbReference type="AlphaFoldDB" id="R7QML2"/>